<evidence type="ECO:0000313" key="11">
    <source>
        <dbReference type="Ensembl" id="ENSAMXP00000013656.2"/>
    </source>
</evidence>
<dbReference type="PANTHER" id="PTHR13038:SF14">
    <property type="entry name" value="AUTOPHAGY-RELATED PROTEIN 9B"/>
    <property type="match status" value="1"/>
</dbReference>
<feature type="transmembrane region" description="Helical" evidence="9">
    <location>
        <begin position="289"/>
        <end position="314"/>
    </location>
</feature>
<keyword evidence="5 9" id="KW-1133">Transmembrane helix</keyword>
<keyword evidence="8 9" id="KW-0472">Membrane</keyword>
<evidence type="ECO:0000256" key="7">
    <source>
        <dbReference type="ARBA" id="ARBA00023055"/>
    </source>
</evidence>
<comment type="function">
    <text evidence="9">Phospholipid scramblase involved in autophagy. Cycles between the preautophagosomal structure/phagophore assembly site (PAS) and the cytoplasmic vesicle pool and supplies membrane for the growing autophagosome. Lipid scramblase activity plays a key role in preautophagosomal structure/phagophore assembly by distributing the phospholipids that arrive through ATG2 from the cytoplasmic to the luminal leaflet of the bilayer, thereby driving autophagosomal membrane expansion.</text>
</comment>
<comment type="subcellular location">
    <subcellularLocation>
        <location evidence="1 9">Preautophagosomal structure membrane</location>
        <topology evidence="1 9">Multi-pass membrane protein</topology>
    </subcellularLocation>
</comment>
<comment type="caution">
    <text evidence="9">Lacks conserved residue(s) required for the propagation of feature annotation.</text>
</comment>
<dbReference type="eggNOG" id="KOG2173">
    <property type="taxonomic scope" value="Eukaryota"/>
</dbReference>
<evidence type="ECO:0000256" key="9">
    <source>
        <dbReference type="RuleBase" id="RU364027"/>
    </source>
</evidence>
<comment type="similarity">
    <text evidence="2 9">Belongs to the ATG9 family.</text>
</comment>
<dbReference type="Bgee" id="ENSAMXG00000013271">
    <property type="expression patterns" value="Expressed in muscle tissue and 14 other cell types or tissues"/>
</dbReference>
<dbReference type="GO" id="GO:0005776">
    <property type="term" value="C:autophagosome"/>
    <property type="evidence" value="ECO:0007669"/>
    <property type="project" value="TreeGrafter"/>
</dbReference>
<proteinExistence type="inferred from homology"/>
<dbReference type="GO" id="GO:0000422">
    <property type="term" value="P:autophagy of mitochondrion"/>
    <property type="evidence" value="ECO:0007669"/>
    <property type="project" value="TreeGrafter"/>
</dbReference>
<dbReference type="GO" id="GO:0061709">
    <property type="term" value="P:reticulophagy"/>
    <property type="evidence" value="ECO:0007669"/>
    <property type="project" value="TreeGrafter"/>
</dbReference>
<dbReference type="GO" id="GO:0034497">
    <property type="term" value="P:protein localization to phagophore assembly site"/>
    <property type="evidence" value="ECO:0007669"/>
    <property type="project" value="TreeGrafter"/>
</dbReference>
<feature type="region of interest" description="Disordered" evidence="10">
    <location>
        <begin position="712"/>
        <end position="744"/>
    </location>
</feature>
<evidence type="ECO:0000256" key="4">
    <source>
        <dbReference type="ARBA" id="ARBA00022692"/>
    </source>
</evidence>
<evidence type="ECO:0000256" key="3">
    <source>
        <dbReference type="ARBA" id="ARBA00022448"/>
    </source>
</evidence>
<reference evidence="11" key="4">
    <citation type="submission" date="2025-09" db="UniProtKB">
        <authorList>
            <consortium name="Ensembl"/>
        </authorList>
    </citation>
    <scope>IDENTIFICATION</scope>
</reference>
<evidence type="ECO:0000256" key="2">
    <source>
        <dbReference type="ARBA" id="ARBA00006185"/>
    </source>
</evidence>
<dbReference type="Proteomes" id="UP000018467">
    <property type="component" value="Unassembled WGS sequence"/>
</dbReference>
<keyword evidence="4 9" id="KW-0812">Transmembrane</keyword>
<evidence type="ECO:0000256" key="10">
    <source>
        <dbReference type="SAM" id="MobiDB-lite"/>
    </source>
</evidence>
<dbReference type="GO" id="GO:0034727">
    <property type="term" value="P:piecemeal microautophagy of the nucleus"/>
    <property type="evidence" value="ECO:0007669"/>
    <property type="project" value="TreeGrafter"/>
</dbReference>
<sequence>MADFEAYQEYQRIEDYEEDSPPGEEDLLIHVPEGLRSWHHIKNLDNFFTRIIYHFHQKNGFTCMVVSELFELQFLFVVTFTTFLFNCVEYDVLFANRAVNHTGQSLNPLDRNKVTLPDAILPSQQCIENSWIIFLLTMAAIFWIYRLGKVIWNVLSYWEIRQFYIKALKIRMDELCNFTWQEVQGRLINLQREQQMCIHKKELTELDIYHRILRFKNYTVAMINKSLLPVRLRVPFFGDVIFLTQGLKYNFELILFWGPCSLFQNKWNLHPKYKRASNRLELARQLSRIILLAGIANLLLCPFVLVWQVLYAFFSYAEVIKREPGSLGARRWSLYGRVYLRHFNELDHELQGRLGRGYKSFIPDEHMVWCPEQLLQCVLAHIHYMPDHWKGNANKSETRDEMAQLFQYKALQVFILEELLSPIITPFILIFLLRNKSLEIIDFFRNFTVEVVGVGDICSFAQMDIRRHGNPQQWMSEGQTEASVYQQAENGKTELSLMHFTIKNPRWQPPQESSVFISHLREKVQQDAQTGPSPQLLLSEAPLCTSLLSNESATAPDNLLASVLAHPVLTASGLPGWNRRFIPQSSTASAAASVLASFSSSQQPHAGRTRSHVLLPSALHSHESPMYHSDHTAAEMSASDSKVFSQSNVTLLSEFASAEMSLHAIYMHEVHQQKFQTHRGPGQVQTPVAMRDIGAAAQSTQTASLVVPSPLRLGGWVEEEEEEEEEEINSSPAPDPSQTSRGSS</sequence>
<dbReference type="InterPro" id="IPR007241">
    <property type="entry name" value="Autophagy-rel_prot_9"/>
</dbReference>
<dbReference type="AlphaFoldDB" id="W5L1E4"/>
<evidence type="ECO:0000256" key="6">
    <source>
        <dbReference type="ARBA" id="ARBA00023006"/>
    </source>
</evidence>
<keyword evidence="6 9" id="KW-0072">Autophagy</keyword>
<dbReference type="PANTHER" id="PTHR13038">
    <property type="entry name" value="APG9 AUTOPHAGY 9"/>
    <property type="match status" value="1"/>
</dbReference>
<dbReference type="Pfam" id="PF04109">
    <property type="entry name" value="ATG9"/>
    <property type="match status" value="1"/>
</dbReference>
<reference evidence="12" key="1">
    <citation type="submission" date="2013-03" db="EMBL/GenBank/DDBJ databases">
        <authorList>
            <person name="Jeffery W."/>
            <person name="Warren W."/>
            <person name="Wilson R.K."/>
        </authorList>
    </citation>
    <scope>NUCLEOTIDE SEQUENCE</scope>
    <source>
        <strain evidence="12">female</strain>
    </source>
</reference>
<keyword evidence="7 9" id="KW-0445">Lipid transport</keyword>
<reference evidence="11" key="3">
    <citation type="submission" date="2025-08" db="UniProtKB">
        <authorList>
            <consortium name="Ensembl"/>
        </authorList>
    </citation>
    <scope>IDENTIFICATION</scope>
</reference>
<evidence type="ECO:0000256" key="1">
    <source>
        <dbReference type="ARBA" id="ARBA00004511"/>
    </source>
</evidence>
<dbReference type="InParanoid" id="W5L1E4"/>
<feature type="transmembrane region" description="Helical" evidence="9">
    <location>
        <begin position="131"/>
        <end position="148"/>
    </location>
</feature>
<dbReference type="Ensembl" id="ENSAMXT00000013656.2">
    <property type="protein sequence ID" value="ENSAMXP00000013656.2"/>
    <property type="gene ID" value="ENSAMXG00000013271.2"/>
</dbReference>
<accession>W5L1E4</accession>
<feature type="compositionally biased region" description="Acidic residues" evidence="10">
    <location>
        <begin position="717"/>
        <end position="728"/>
    </location>
</feature>
<organism evidence="11 12">
    <name type="scientific">Astyanax mexicanus</name>
    <name type="common">Blind cave fish</name>
    <name type="synonym">Astyanax fasciatus mexicanus</name>
    <dbReference type="NCBI Taxonomy" id="7994"/>
    <lineage>
        <taxon>Eukaryota</taxon>
        <taxon>Metazoa</taxon>
        <taxon>Chordata</taxon>
        <taxon>Craniata</taxon>
        <taxon>Vertebrata</taxon>
        <taxon>Euteleostomi</taxon>
        <taxon>Actinopterygii</taxon>
        <taxon>Neopterygii</taxon>
        <taxon>Teleostei</taxon>
        <taxon>Ostariophysi</taxon>
        <taxon>Characiformes</taxon>
        <taxon>Characoidei</taxon>
        <taxon>Acestrorhamphidae</taxon>
        <taxon>Acestrorhamphinae</taxon>
        <taxon>Astyanax</taxon>
    </lineage>
</organism>
<evidence type="ECO:0000256" key="5">
    <source>
        <dbReference type="ARBA" id="ARBA00022989"/>
    </source>
</evidence>
<name>W5L1E4_ASTMX</name>
<dbReference type="GO" id="GO:0034045">
    <property type="term" value="C:phagophore assembly site membrane"/>
    <property type="evidence" value="ECO:0007669"/>
    <property type="project" value="UniProtKB-SubCell"/>
</dbReference>
<evidence type="ECO:0000313" key="12">
    <source>
        <dbReference type="Proteomes" id="UP000018467"/>
    </source>
</evidence>
<keyword evidence="12" id="KW-1185">Reference proteome</keyword>
<evidence type="ECO:0000256" key="8">
    <source>
        <dbReference type="ARBA" id="ARBA00023136"/>
    </source>
</evidence>
<dbReference type="GeneTree" id="ENSGT00390000014839"/>
<dbReference type="HOGENOM" id="CLU_006200_2_1_1"/>
<dbReference type="STRING" id="7994.ENSAMXP00000013656"/>
<keyword evidence="3 9" id="KW-0813">Transport</keyword>
<protein>
    <recommendedName>
        <fullName evidence="9">Autophagy-related protein 9</fullName>
    </recommendedName>
</protein>
<reference evidence="12" key="2">
    <citation type="journal article" date="2014" name="Nat. Commun.">
        <title>The cavefish genome reveals candidate genes for eye loss.</title>
        <authorList>
            <person name="McGaugh S.E."/>
            <person name="Gross J.B."/>
            <person name="Aken B."/>
            <person name="Blin M."/>
            <person name="Borowsky R."/>
            <person name="Chalopin D."/>
            <person name="Hinaux H."/>
            <person name="Jeffery W.R."/>
            <person name="Keene A."/>
            <person name="Ma L."/>
            <person name="Minx P."/>
            <person name="Murphy D."/>
            <person name="O'Quin K.E."/>
            <person name="Retaux S."/>
            <person name="Rohner N."/>
            <person name="Searle S.M."/>
            <person name="Stahl B.A."/>
            <person name="Tabin C."/>
            <person name="Volff J.N."/>
            <person name="Yoshizawa M."/>
            <person name="Warren W.C."/>
        </authorList>
    </citation>
    <scope>NUCLEOTIDE SEQUENCE [LARGE SCALE GENOMIC DNA]</scope>
    <source>
        <strain evidence="12">female</strain>
    </source>
</reference>
<feature type="compositionally biased region" description="Polar residues" evidence="10">
    <location>
        <begin position="729"/>
        <end position="744"/>
    </location>
</feature>
<dbReference type="GO" id="GO:0006869">
    <property type="term" value="P:lipid transport"/>
    <property type="evidence" value="ECO:0007669"/>
    <property type="project" value="UniProtKB-KW"/>
</dbReference>